<feature type="signal peptide" evidence="2">
    <location>
        <begin position="1"/>
        <end position="22"/>
    </location>
</feature>
<dbReference type="SUPFAM" id="SSF63707">
    <property type="entry name" value="Ganglioside M2 (gm2) activator"/>
    <property type="match status" value="1"/>
</dbReference>
<protein>
    <submittedName>
        <fullName evidence="4">Ganglioside gm2 activator</fullName>
    </submittedName>
</protein>
<organism evidence="4 5">
    <name type="scientific">Plakobranchus ocellatus</name>
    <dbReference type="NCBI Taxonomy" id="259542"/>
    <lineage>
        <taxon>Eukaryota</taxon>
        <taxon>Metazoa</taxon>
        <taxon>Spiralia</taxon>
        <taxon>Lophotrochozoa</taxon>
        <taxon>Mollusca</taxon>
        <taxon>Gastropoda</taxon>
        <taxon>Heterobranchia</taxon>
        <taxon>Euthyneura</taxon>
        <taxon>Panpulmonata</taxon>
        <taxon>Sacoglossa</taxon>
        <taxon>Placobranchoidea</taxon>
        <taxon>Plakobranchidae</taxon>
        <taxon>Plakobranchus</taxon>
    </lineage>
</organism>
<evidence type="ECO:0000256" key="2">
    <source>
        <dbReference type="SAM" id="SignalP"/>
    </source>
</evidence>
<dbReference type="InterPro" id="IPR028996">
    <property type="entry name" value="GM2-AP"/>
</dbReference>
<dbReference type="AlphaFoldDB" id="A0AAV4DX29"/>
<dbReference type="GO" id="GO:0006689">
    <property type="term" value="P:ganglioside catabolic process"/>
    <property type="evidence" value="ECO:0007669"/>
    <property type="project" value="InterPro"/>
</dbReference>
<sequence length="199" mass="21933">MWSNLVICATVLTLSAVTFASAQEFQYFRDVFRASIQHAENKESRVNKFVYNNCGHPETDVFNLTSIIIRPDPVQLPGEVTIGTSFVFRETAVSPIKLQVEMEVKSGGQWVEVPCIGQVGTCTYEDICDLLSLLPACPEPLVRAGIPCQCPFPKGRYILPASTFDIPLQLVPPGDYKIKAVFTNGEKPGACIELTISFD</sequence>
<dbReference type="InterPro" id="IPR036846">
    <property type="entry name" value="GM2-AP_sf"/>
</dbReference>
<dbReference type="InterPro" id="IPR003172">
    <property type="entry name" value="ML_dom"/>
</dbReference>
<keyword evidence="1 2" id="KW-0732">Signal</keyword>
<proteinExistence type="predicted"/>
<feature type="chain" id="PRO_5043371613" evidence="2">
    <location>
        <begin position="23"/>
        <end position="199"/>
    </location>
</feature>
<dbReference type="EMBL" id="BLXT01008455">
    <property type="protein sequence ID" value="GFO48852.1"/>
    <property type="molecule type" value="Genomic_DNA"/>
</dbReference>
<dbReference type="PANTHER" id="PTHR17357">
    <property type="entry name" value="GM2 GANGLIOSIDE ACTIVATOR PROTEIN"/>
    <property type="match status" value="1"/>
</dbReference>
<evidence type="ECO:0000313" key="5">
    <source>
        <dbReference type="Proteomes" id="UP000735302"/>
    </source>
</evidence>
<dbReference type="SMART" id="SM00737">
    <property type="entry name" value="ML"/>
    <property type="match status" value="1"/>
</dbReference>
<comment type="caution">
    <text evidence="4">The sequence shown here is derived from an EMBL/GenBank/DDBJ whole genome shotgun (WGS) entry which is preliminary data.</text>
</comment>
<evidence type="ECO:0000313" key="4">
    <source>
        <dbReference type="EMBL" id="GFO48852.1"/>
    </source>
</evidence>
<dbReference type="Gene3D" id="2.70.220.10">
    <property type="entry name" value="Ganglioside GM2 activator"/>
    <property type="match status" value="1"/>
</dbReference>
<accession>A0AAV4DX29</accession>
<dbReference type="GO" id="GO:0009898">
    <property type="term" value="C:cytoplasmic side of plasma membrane"/>
    <property type="evidence" value="ECO:0007669"/>
    <property type="project" value="TreeGrafter"/>
</dbReference>
<evidence type="ECO:0000259" key="3">
    <source>
        <dbReference type="SMART" id="SM00737"/>
    </source>
</evidence>
<dbReference type="GO" id="GO:0008047">
    <property type="term" value="F:enzyme activator activity"/>
    <property type="evidence" value="ECO:0007669"/>
    <property type="project" value="InterPro"/>
</dbReference>
<gene>
    <name evidence="4" type="ORF">PoB_007535700</name>
</gene>
<dbReference type="Pfam" id="PF02221">
    <property type="entry name" value="E1_DerP2_DerF2"/>
    <property type="match status" value="1"/>
</dbReference>
<name>A0AAV4DX29_9GAST</name>
<feature type="domain" description="MD-2-related lipid-recognition" evidence="3">
    <location>
        <begin position="51"/>
        <end position="196"/>
    </location>
</feature>
<dbReference type="GO" id="GO:0005319">
    <property type="term" value="F:lipid transporter activity"/>
    <property type="evidence" value="ECO:0007669"/>
    <property type="project" value="TreeGrafter"/>
</dbReference>
<reference evidence="4 5" key="1">
    <citation type="journal article" date="2021" name="Elife">
        <title>Chloroplast acquisition without the gene transfer in kleptoplastic sea slugs, Plakobranchus ocellatus.</title>
        <authorList>
            <person name="Maeda T."/>
            <person name="Takahashi S."/>
            <person name="Yoshida T."/>
            <person name="Shimamura S."/>
            <person name="Takaki Y."/>
            <person name="Nagai Y."/>
            <person name="Toyoda A."/>
            <person name="Suzuki Y."/>
            <person name="Arimoto A."/>
            <person name="Ishii H."/>
            <person name="Satoh N."/>
            <person name="Nishiyama T."/>
            <person name="Hasebe M."/>
            <person name="Maruyama T."/>
            <person name="Minagawa J."/>
            <person name="Obokata J."/>
            <person name="Shigenobu S."/>
        </authorList>
    </citation>
    <scope>NUCLEOTIDE SEQUENCE [LARGE SCALE GENOMIC DNA]</scope>
</reference>
<evidence type="ECO:0000256" key="1">
    <source>
        <dbReference type="ARBA" id="ARBA00022729"/>
    </source>
</evidence>
<dbReference type="PANTHER" id="PTHR17357:SF0">
    <property type="entry name" value="GANGLIOSIDE GM2 ACTIVATOR"/>
    <property type="match status" value="1"/>
</dbReference>
<dbReference type="Proteomes" id="UP000735302">
    <property type="component" value="Unassembled WGS sequence"/>
</dbReference>
<keyword evidence="5" id="KW-1185">Reference proteome</keyword>